<proteinExistence type="predicted"/>
<keyword evidence="3" id="KW-1185">Reference proteome</keyword>
<feature type="region of interest" description="Disordered" evidence="1">
    <location>
        <begin position="1"/>
        <end position="122"/>
    </location>
</feature>
<protein>
    <submittedName>
        <fullName evidence="2">Uncharacterized protein</fullName>
    </submittedName>
</protein>
<dbReference type="EMBL" id="NESQ01000042">
    <property type="protein sequence ID" value="PUU81611.1"/>
    <property type="molecule type" value="Genomic_DNA"/>
</dbReference>
<evidence type="ECO:0000256" key="1">
    <source>
        <dbReference type="SAM" id="MobiDB-lite"/>
    </source>
</evidence>
<accession>A0A2T7A1K5</accession>
<feature type="compositionally biased region" description="Low complexity" evidence="1">
    <location>
        <begin position="99"/>
        <end position="111"/>
    </location>
</feature>
<organism evidence="2 3">
    <name type="scientific">Tuber borchii</name>
    <name type="common">White truffle</name>
    <dbReference type="NCBI Taxonomy" id="42251"/>
    <lineage>
        <taxon>Eukaryota</taxon>
        <taxon>Fungi</taxon>
        <taxon>Dikarya</taxon>
        <taxon>Ascomycota</taxon>
        <taxon>Pezizomycotina</taxon>
        <taxon>Pezizomycetes</taxon>
        <taxon>Pezizales</taxon>
        <taxon>Tuberaceae</taxon>
        <taxon>Tuber</taxon>
    </lineage>
</organism>
<dbReference type="STRING" id="42251.A0A2T7A1K5"/>
<reference evidence="2 3" key="1">
    <citation type="submission" date="2017-04" db="EMBL/GenBank/DDBJ databases">
        <title>Draft genome sequence of Tuber borchii Vittad., a whitish edible truffle.</title>
        <authorList>
            <consortium name="DOE Joint Genome Institute"/>
            <person name="Murat C."/>
            <person name="Kuo A."/>
            <person name="Barry K.W."/>
            <person name="Clum A."/>
            <person name="Dockter R.B."/>
            <person name="Fauchery L."/>
            <person name="Iotti M."/>
            <person name="Kohler A."/>
            <person name="Labutti K."/>
            <person name="Lindquist E.A."/>
            <person name="Lipzen A."/>
            <person name="Ohm R.A."/>
            <person name="Wang M."/>
            <person name="Grigoriev I.V."/>
            <person name="Zambonelli A."/>
            <person name="Martin F.M."/>
        </authorList>
    </citation>
    <scope>NUCLEOTIDE SEQUENCE [LARGE SCALE GENOMIC DNA]</scope>
    <source>
        <strain evidence="2 3">Tbo3840</strain>
    </source>
</reference>
<dbReference type="Proteomes" id="UP000244722">
    <property type="component" value="Unassembled WGS sequence"/>
</dbReference>
<dbReference type="AlphaFoldDB" id="A0A2T7A1K5"/>
<comment type="caution">
    <text evidence="2">The sequence shown here is derived from an EMBL/GenBank/DDBJ whole genome shotgun (WGS) entry which is preliminary data.</text>
</comment>
<feature type="compositionally biased region" description="Low complexity" evidence="1">
    <location>
        <begin position="80"/>
        <end position="91"/>
    </location>
</feature>
<feature type="compositionally biased region" description="Pro residues" evidence="1">
    <location>
        <begin position="1"/>
        <end position="16"/>
    </location>
</feature>
<dbReference type="OrthoDB" id="10525816at2759"/>
<evidence type="ECO:0000313" key="3">
    <source>
        <dbReference type="Proteomes" id="UP000244722"/>
    </source>
</evidence>
<feature type="region of interest" description="Disordered" evidence="1">
    <location>
        <begin position="236"/>
        <end position="261"/>
    </location>
</feature>
<sequence>MTGSPLPPTSPVPETPTLPTAPKIPMTPRPARIMTPHPARILHSPTPQALPRHTFTPIAQTPDRNRTPTRNFRFRRRLRSSIIESSLSRTPTPTPTPTSSPSTTPTTSPTNSPTPPRHCTPSYTKAQKHITNLRSILSRVHALNLNPRRFTPEIRKSLAGIEWGLYVLLEGGDVYQYLFPKKEGRGKGVWMDADIEGLVRRSGFWVRVWREVKGVVGDFEEAEGWGVEVEVEGEVGKKRKRGEEEEEDAEGKVQCAKKGRG</sequence>
<gene>
    <name evidence="2" type="ORF">B9Z19DRAFT_1165162</name>
</gene>
<evidence type="ECO:0000313" key="2">
    <source>
        <dbReference type="EMBL" id="PUU81611.1"/>
    </source>
</evidence>
<name>A0A2T7A1K5_TUBBO</name>